<dbReference type="OrthoDB" id="8612967at2"/>
<proteinExistence type="predicted"/>
<organism evidence="1 2">
    <name type="scientific">Snodgrassella alvi</name>
    <dbReference type="NCBI Taxonomy" id="1196083"/>
    <lineage>
        <taxon>Bacteria</taxon>
        <taxon>Pseudomonadati</taxon>
        <taxon>Pseudomonadota</taxon>
        <taxon>Betaproteobacteria</taxon>
        <taxon>Neisseriales</taxon>
        <taxon>Neisseriaceae</taxon>
        <taxon>Snodgrassella</taxon>
    </lineage>
</organism>
<comment type="caution">
    <text evidence="1">The sequence shown here is derived from an EMBL/GenBank/DDBJ whole genome shotgun (WGS) entry which is preliminary data.</text>
</comment>
<protein>
    <submittedName>
        <fullName evidence="1">Uncharacterized protein</fullName>
    </submittedName>
</protein>
<accession>A0A2N9X4J8</accession>
<evidence type="ECO:0000313" key="1">
    <source>
        <dbReference type="EMBL" id="PIT37895.1"/>
    </source>
</evidence>
<evidence type="ECO:0000313" key="2">
    <source>
        <dbReference type="Proteomes" id="UP000230202"/>
    </source>
</evidence>
<dbReference type="AlphaFoldDB" id="A0A2N9X4J8"/>
<reference evidence="1" key="1">
    <citation type="journal article" date="2017" name="MBio">
        <title>Type VI secretion-mediated competition in the bee gut microbiome.</title>
        <authorList>
            <person name="Steele M.I."/>
            <person name="Kwong W.K."/>
            <person name="Powell J.E."/>
            <person name="Whiteley M."/>
            <person name="Moran N.A."/>
        </authorList>
    </citation>
    <scope>NUCLEOTIDE SEQUENCE [LARGE SCALE GENOMIC DNA]</scope>
    <source>
        <strain evidence="1">WkB273</strain>
    </source>
</reference>
<dbReference type="Proteomes" id="UP000230202">
    <property type="component" value="Unassembled WGS sequence"/>
</dbReference>
<dbReference type="EMBL" id="MEIL01000030">
    <property type="protein sequence ID" value="PIT37895.1"/>
    <property type="molecule type" value="Genomic_DNA"/>
</dbReference>
<name>A0A2N9X4J8_9NEIS</name>
<gene>
    <name evidence="1" type="ORF">BHC54_10250</name>
</gene>
<dbReference type="RefSeq" id="WP_100141415.1">
    <property type="nucleotide sequence ID" value="NZ_MEIL01000030.1"/>
</dbReference>
<sequence length="162" mass="18006">MRLLNNIVKLSLSIWLGLFSVISFASVLDNDEPIIVEQIRQQLAEPVNAARISDAQVKDIIRHNLDSRLGISLHNAFGINLQSISSDNALTPIQLGFLELSYSDETAAAQAIKSLGKTRFFKQSKILVPFSVVRIGSKLQILFTENAGSRRAQEIIDKFSMH</sequence>
<keyword evidence="2" id="KW-1185">Reference proteome</keyword>